<feature type="transmembrane region" description="Helical" evidence="6">
    <location>
        <begin position="180"/>
        <end position="206"/>
    </location>
</feature>
<keyword evidence="4 6" id="KW-1133">Transmembrane helix</keyword>
<evidence type="ECO:0000256" key="6">
    <source>
        <dbReference type="SAM" id="Phobius"/>
    </source>
</evidence>
<feature type="transmembrane region" description="Helical" evidence="6">
    <location>
        <begin position="54"/>
        <end position="72"/>
    </location>
</feature>
<evidence type="ECO:0000256" key="2">
    <source>
        <dbReference type="ARBA" id="ARBA00022448"/>
    </source>
</evidence>
<feature type="transmembrane region" description="Helical" evidence="6">
    <location>
        <begin position="84"/>
        <end position="107"/>
    </location>
</feature>
<feature type="transmembrane region" description="Helical" evidence="6">
    <location>
        <begin position="352"/>
        <end position="376"/>
    </location>
</feature>
<feature type="transmembrane region" description="Helical" evidence="6">
    <location>
        <begin position="262"/>
        <end position="282"/>
    </location>
</feature>
<protein>
    <submittedName>
        <fullName evidence="7">MFS transporter</fullName>
    </submittedName>
</protein>
<comment type="caution">
    <text evidence="7">The sequence shown here is derived from an EMBL/GenBank/DDBJ whole genome shotgun (WGS) entry which is preliminary data.</text>
</comment>
<dbReference type="Pfam" id="PF13000">
    <property type="entry name" value="Acatn"/>
    <property type="match status" value="1"/>
</dbReference>
<dbReference type="InterPro" id="IPR024371">
    <property type="entry name" value="AcetylCoA_trans_1-like"/>
</dbReference>
<evidence type="ECO:0000313" key="7">
    <source>
        <dbReference type="EMBL" id="MFC3571137.1"/>
    </source>
</evidence>
<evidence type="ECO:0000313" key="8">
    <source>
        <dbReference type="Proteomes" id="UP001595596"/>
    </source>
</evidence>
<proteinExistence type="predicted"/>
<comment type="subcellular location">
    <subcellularLocation>
        <location evidence="1">Membrane</location>
        <topology evidence="1">Multi-pass membrane protein</topology>
    </subcellularLocation>
</comment>
<evidence type="ECO:0000256" key="3">
    <source>
        <dbReference type="ARBA" id="ARBA00022692"/>
    </source>
</evidence>
<keyword evidence="8" id="KW-1185">Reference proteome</keyword>
<feature type="transmembrane region" description="Helical" evidence="6">
    <location>
        <begin position="155"/>
        <end position="174"/>
    </location>
</feature>
<dbReference type="Proteomes" id="UP001595596">
    <property type="component" value="Unassembled WGS sequence"/>
</dbReference>
<feature type="transmembrane region" description="Helical" evidence="6">
    <location>
        <begin position="294"/>
        <end position="314"/>
    </location>
</feature>
<keyword evidence="3 6" id="KW-0812">Transmembrane</keyword>
<reference evidence="8" key="1">
    <citation type="journal article" date="2019" name="Int. J. Syst. Evol. Microbiol.">
        <title>The Global Catalogue of Microorganisms (GCM) 10K type strain sequencing project: providing services to taxonomists for standard genome sequencing and annotation.</title>
        <authorList>
            <consortium name="The Broad Institute Genomics Platform"/>
            <consortium name="The Broad Institute Genome Sequencing Center for Infectious Disease"/>
            <person name="Wu L."/>
            <person name="Ma J."/>
        </authorList>
    </citation>
    <scope>NUCLEOTIDE SEQUENCE [LARGE SCALE GENOMIC DNA]</scope>
    <source>
        <strain evidence="8">VKM B-3226</strain>
    </source>
</reference>
<dbReference type="PANTHER" id="PTHR12778">
    <property type="entry name" value="SOLUTE CARRIER FAMILY 33 ACETYL-COA TRANSPORTER -RELATED"/>
    <property type="match status" value="1"/>
</dbReference>
<accession>A0ABV7S5V7</accession>
<dbReference type="EMBL" id="JBHRXE010000050">
    <property type="protein sequence ID" value="MFC3571137.1"/>
    <property type="molecule type" value="Genomic_DNA"/>
</dbReference>
<name>A0ABV7S5V7_9RHOB</name>
<feature type="transmembrane region" description="Helical" evidence="6">
    <location>
        <begin position="227"/>
        <end position="250"/>
    </location>
</feature>
<feature type="transmembrane region" description="Helical" evidence="6">
    <location>
        <begin position="113"/>
        <end position="134"/>
    </location>
</feature>
<dbReference type="InterPro" id="IPR036259">
    <property type="entry name" value="MFS_trans_sf"/>
</dbReference>
<gene>
    <name evidence="7" type="ORF">ACFOMP_16875</name>
</gene>
<evidence type="ECO:0000256" key="4">
    <source>
        <dbReference type="ARBA" id="ARBA00022989"/>
    </source>
</evidence>
<dbReference type="SUPFAM" id="SSF103473">
    <property type="entry name" value="MFS general substrate transporter"/>
    <property type="match status" value="1"/>
</dbReference>
<dbReference type="RefSeq" id="WP_379032651.1">
    <property type="nucleotide sequence ID" value="NZ_JBHRXE010000050.1"/>
</dbReference>
<feature type="transmembrane region" description="Helical" evidence="6">
    <location>
        <begin position="320"/>
        <end position="340"/>
    </location>
</feature>
<evidence type="ECO:0000256" key="1">
    <source>
        <dbReference type="ARBA" id="ARBA00004141"/>
    </source>
</evidence>
<sequence>MPRRIPAGRDPRHGQAAILSGLWAAYVAQSVIGGLTWGGLPAVLRERGLPLDRIGLLSLLVLPWALKFLWSPMVEGWRLPPGRAARTAILALAFGAVAVAGLMLTGAVELVPLLPALACLMLVALATATVDIAVDGHAVAVLARSEHGWGNAAQVGGAYAGSAVGAGLLLVIVARMGWAIAVWSMAALVALLLIWFALTARGGAVSPPAAPRPSMRRALARPEVRNGLILTGLFVLAQKVSLGMLGPFLIDLGISLETVGVLNGFGSLVLGLVGALAGGAAVRRWGVETTMIGALISQALLMLLLASGVIGLALPPALMVASALLSGSALLAIGFTALYTQFMRWSDPGQGGVDFTLFQCLDGVMSMFMGLAAGFIAQRIGYGGFFAICAALPILVVLLMHWRLRTAPLLHAPIFGDQSAK</sequence>
<feature type="transmembrane region" description="Helical" evidence="6">
    <location>
        <begin position="382"/>
        <end position="402"/>
    </location>
</feature>
<dbReference type="Gene3D" id="1.20.1250.20">
    <property type="entry name" value="MFS general substrate transporter like domains"/>
    <property type="match status" value="1"/>
</dbReference>
<dbReference type="InterPro" id="IPR004752">
    <property type="entry name" value="AmpG_permease/AT-1"/>
</dbReference>
<keyword evidence="2" id="KW-0813">Transport</keyword>
<keyword evidence="5 6" id="KW-0472">Membrane</keyword>
<organism evidence="7 8">
    <name type="scientific">Paracoccus simplex</name>
    <dbReference type="NCBI Taxonomy" id="2086346"/>
    <lineage>
        <taxon>Bacteria</taxon>
        <taxon>Pseudomonadati</taxon>
        <taxon>Pseudomonadota</taxon>
        <taxon>Alphaproteobacteria</taxon>
        <taxon>Rhodobacterales</taxon>
        <taxon>Paracoccaceae</taxon>
        <taxon>Paracoccus</taxon>
    </lineage>
</organism>
<dbReference type="PANTHER" id="PTHR12778:SF10">
    <property type="entry name" value="MAJOR FACILITATOR SUPERFAMILY DOMAIN-CONTAINING PROTEIN 3"/>
    <property type="match status" value="1"/>
</dbReference>
<evidence type="ECO:0000256" key="5">
    <source>
        <dbReference type="ARBA" id="ARBA00023136"/>
    </source>
</evidence>